<dbReference type="InterPro" id="IPR050240">
    <property type="entry name" value="DNA_pol_type-B"/>
</dbReference>
<dbReference type="Gene3D" id="3.90.1600.10">
    <property type="entry name" value="Palm domain of DNA polymerase"/>
    <property type="match status" value="2"/>
</dbReference>
<evidence type="ECO:0000259" key="12">
    <source>
        <dbReference type="PROSITE" id="PS50819"/>
    </source>
</evidence>
<dbReference type="GO" id="GO:0003677">
    <property type="term" value="F:DNA binding"/>
    <property type="evidence" value="ECO:0007669"/>
    <property type="project" value="UniProtKB-KW"/>
</dbReference>
<dbReference type="GO" id="GO:0006297">
    <property type="term" value="P:nucleotide-excision repair, DNA gap filling"/>
    <property type="evidence" value="ECO:0007669"/>
    <property type="project" value="TreeGrafter"/>
</dbReference>
<keyword evidence="8" id="KW-0651">Protein splicing</keyword>
<dbReference type="GO" id="GO:0000166">
    <property type="term" value="F:nucleotide binding"/>
    <property type="evidence" value="ECO:0007669"/>
    <property type="project" value="InterPro"/>
</dbReference>
<dbReference type="SMART" id="SM00486">
    <property type="entry name" value="POLBc"/>
    <property type="match status" value="1"/>
</dbReference>
<dbReference type="InterPro" id="IPR006133">
    <property type="entry name" value="DNA-dir_DNA_pol_B_exonuc"/>
</dbReference>
<keyword evidence="10" id="KW-0238">DNA-binding</keyword>
<keyword evidence="9" id="KW-1194">Viral DNA replication</keyword>
<dbReference type="InterPro" id="IPR004042">
    <property type="entry name" value="Intein_endonuc_central"/>
</dbReference>
<dbReference type="GO" id="GO:0004519">
    <property type="term" value="F:endonuclease activity"/>
    <property type="evidence" value="ECO:0007669"/>
    <property type="project" value="InterPro"/>
</dbReference>
<evidence type="ECO:0000256" key="1">
    <source>
        <dbReference type="ARBA" id="ARBA00005755"/>
    </source>
</evidence>
<evidence type="ECO:0000313" key="13">
    <source>
        <dbReference type="EMBL" id="QBK85517.1"/>
    </source>
</evidence>
<dbReference type="Pfam" id="PF03104">
    <property type="entry name" value="DNA_pol_B_exo1"/>
    <property type="match status" value="1"/>
</dbReference>
<dbReference type="Gene3D" id="1.10.287.690">
    <property type="entry name" value="Helix hairpin bin"/>
    <property type="match status" value="1"/>
</dbReference>
<dbReference type="PANTHER" id="PTHR10322">
    <property type="entry name" value="DNA POLYMERASE CATALYTIC SUBUNIT"/>
    <property type="match status" value="1"/>
</dbReference>
<dbReference type="InterPro" id="IPR042087">
    <property type="entry name" value="DNA_pol_B_thumb"/>
</dbReference>
<keyword evidence="6" id="KW-0068">Autocatalytic cleavage</keyword>
<dbReference type="InterPro" id="IPR023211">
    <property type="entry name" value="DNA_pol_palm_dom_sf"/>
</dbReference>
<dbReference type="PRINTS" id="PR00106">
    <property type="entry name" value="DNAPOLB"/>
</dbReference>
<dbReference type="SUPFAM" id="SSF51294">
    <property type="entry name" value="Hedgehog/intein (Hint) domain"/>
    <property type="match status" value="1"/>
</dbReference>
<dbReference type="InterPro" id="IPR012337">
    <property type="entry name" value="RNaseH-like_sf"/>
</dbReference>
<dbReference type="SUPFAM" id="SSF55608">
    <property type="entry name" value="Homing endonucleases"/>
    <property type="match status" value="1"/>
</dbReference>
<evidence type="ECO:0000256" key="4">
    <source>
        <dbReference type="ARBA" id="ARBA00022679"/>
    </source>
</evidence>
<dbReference type="GO" id="GO:0008296">
    <property type="term" value="F:3'-5'-DNA exonuclease activity"/>
    <property type="evidence" value="ECO:0007669"/>
    <property type="project" value="TreeGrafter"/>
</dbReference>
<dbReference type="GO" id="GO:0045004">
    <property type="term" value="P:DNA replication proofreading"/>
    <property type="evidence" value="ECO:0007669"/>
    <property type="project" value="TreeGrafter"/>
</dbReference>
<evidence type="ECO:0000256" key="2">
    <source>
        <dbReference type="ARBA" id="ARBA00012417"/>
    </source>
</evidence>
<dbReference type="GO" id="GO:0039693">
    <property type="term" value="P:viral DNA genome replication"/>
    <property type="evidence" value="ECO:0007669"/>
    <property type="project" value="UniProtKB-KW"/>
</dbReference>
<dbReference type="Gene3D" id="3.30.420.10">
    <property type="entry name" value="Ribonuclease H-like superfamily/Ribonuclease H"/>
    <property type="match status" value="1"/>
</dbReference>
<dbReference type="PANTHER" id="PTHR10322:SF23">
    <property type="entry name" value="DNA POLYMERASE DELTA CATALYTIC SUBUNIT"/>
    <property type="match status" value="1"/>
</dbReference>
<dbReference type="InterPro" id="IPR006172">
    <property type="entry name" value="DNA-dir_DNA_pol_B"/>
</dbReference>
<dbReference type="InterPro" id="IPR036397">
    <property type="entry name" value="RNaseH_sf"/>
</dbReference>
<protein>
    <recommendedName>
        <fullName evidence="3">DNA polymerase</fullName>
        <ecNumber evidence="2">2.7.7.7</ecNumber>
    </recommendedName>
</protein>
<evidence type="ECO:0000256" key="3">
    <source>
        <dbReference type="ARBA" id="ARBA00015749"/>
    </source>
</evidence>
<sequence>MAPRSVKFKASYWSFEEPSEDELHIYIGGMTRDRKTVLVRVTGFKPSVYLELPKHVSWNRYKCKELFEFFQRRMKSEGPLSFRMLEKEKLHYKKTVYTLCLDFPTHTAISRKFHRICANSKNLYIPGVGNFTGGDFLVHEQNIDPIIKFTAKQDIKLAGWIKATEDDIDFDLTEEERKFSTADIDMEVNWENVCPYEQKKIIITPLKYCSFDIECYSKNHNSKLPDPEIPENIIFMIIMIFGDVGCKESQMEMILLTLYDPKDIEGVETRRHKSEKHLLLDFSFLVSSKDPSLWIGYNIIKFDWHYMVCRARVNGIYPQFSKISRLIGVKAIQKKFTWSSSAYGQQEFMYLDCHGRTNMDVLPEIERNFRLPTYSLKAVSEYFLQDSKEDISARQLFMSVQLTQEIGPMVKKKVNIFQLRRIKKRIKEIFPLRQTHGVMKQLRRDLLDSTPGNIQKLVKKAIWICGVYCKKDGILPIRLAEKLNLWTTMEEMSNVMNVPTNYLHTRGQQIKVIAQLYRETMANNLIIPYKAYSDNIEKYQGAVVFKAVPGDYEKVCCLDFASLYPSIMIAYNICYTTLLEDDDPTPDSECHVLDWEDHIGCEHDPQKRKKKKDDVLCKHHHYRFRKMKIVLHKDGTVEYQNEGIMPRLERRLLSERKVFKKELFVGQVRLALHKGNSDPDDLKKYKFLGGEIIEKGSLSEKEVEVLEIVIAVADAKQKALKISANSVGPNTPIPCLIDGKFEYKMIEELFTKADIQEKDGNEICHANKNIKVWSDKGWTDIKYVIRHPVKKPLTRVLTHTGCVDVTSEHSLLNSEGMQVKTDEVSIGDALLHADYPLPSDTPQQPKLVKLSDEDIRSFDLKTTEEEEAFTLGLFFAEGTAGVYGTCPFIKSSWCIYNKDRKLLKRARDILNKVEENCTFKINDYGDYETFLPSGEKSQYHIYYLKPTGNVKPFVEKYRDMFYNSRKEKCIPTQILSSSYRVRLAFFVGYYSGDGNRHLSRGIVIQNKGQIGTAGLFYLAKSLGYKVSISYSQHNEDLFRLQCSTKFRNYDPDWVKSIEEAPQPPPISAILHNVKRNGVELVKGVDGTYDYKSIKIKCQRLPRQKLLDSLDEAQEKNKFRGRFSLYDTKTKKVTYKCDTCLRQDTIALRVLHAVESSNNVCHCKESSRFIEKEECKASEKKTIEYIYDIETKNHHFAAGVGNMIVHNSMYGAMGAQKGYIPLVPGAASITAMGRKLILLAVERTQMEIPSAVLVYGDTDSCMFLFEGKTLKESFALAKKASSLATHYIKCQIVGVDEEYCFTLKDTGKKIRLDRIDKDKHFDRLSKKDKIKFLEYQLTPIDLEFENMYGRFLLLTKKRYVAYVVNIDGKILSVTKKGVVLARRDNCEYLRATYKKMVTGVLDKIPEEEVMNIIYDRVNALFTRQIPDTQLIIYMGVKKITDYAKSKEIKQGTRVIDKLHIDKYGDPIEDLIGSLDPRLVYPNLPQVLLTLKMLDRGDDVPANTRLEFLYLQNKNAVHQGDKAEDYTYYKENKDIEDLRPDYLHYLEKQLSKPITELLTVKYSREPVAYEKLDDARLRCVRAIDDELISQRIARTRVFVKERPIRTSHDPDHETCVGWDALLPSIEKEWTAKRRVKWLDDQGNVHKTKGILKSEKPIRWGRVRRRFIKERERSISDMKRIWNEENEPFPEYFKQYTFKGNMAKVEYIIQSAKTPGKTEINPDKYSELIDACKKWKARMILNAHYRRAGLRIRPSKHPSRSGEELPAMYPVMLTRDISKYTKGSLCHTYGIYVKEKRGKKVLLCDYDILMKDGTVIKDLMRRDITTYLYRDSTIMKDILDARTNYKKVVDRLNKMNKITANVFKTVEDLDTSTDITYSSD</sequence>
<comment type="similarity">
    <text evidence="1">Belongs to the DNA polymerase type-B family.</text>
</comment>
<dbReference type="InterPro" id="IPR043502">
    <property type="entry name" value="DNA/RNA_pol_sf"/>
</dbReference>
<keyword evidence="9" id="KW-0235">DNA replication</keyword>
<dbReference type="PROSITE" id="PS50819">
    <property type="entry name" value="INTEIN_ENDONUCLEASE"/>
    <property type="match status" value="1"/>
</dbReference>
<dbReference type="InterPro" id="IPR030934">
    <property type="entry name" value="Intein_C"/>
</dbReference>
<dbReference type="Gene3D" id="1.10.132.60">
    <property type="entry name" value="DNA polymerase family B, C-terminal domain"/>
    <property type="match status" value="1"/>
</dbReference>
<dbReference type="GO" id="GO:0003887">
    <property type="term" value="F:DNA-directed DNA polymerase activity"/>
    <property type="evidence" value="ECO:0007669"/>
    <property type="project" value="UniProtKB-KW"/>
</dbReference>
<comment type="catalytic activity">
    <reaction evidence="11">
        <text>DNA(n) + a 2'-deoxyribonucleoside 5'-triphosphate = DNA(n+1) + diphosphate</text>
        <dbReference type="Rhea" id="RHEA:22508"/>
        <dbReference type="Rhea" id="RHEA-COMP:17339"/>
        <dbReference type="Rhea" id="RHEA-COMP:17340"/>
        <dbReference type="ChEBI" id="CHEBI:33019"/>
        <dbReference type="ChEBI" id="CHEBI:61560"/>
        <dbReference type="ChEBI" id="CHEBI:173112"/>
        <dbReference type="EC" id="2.7.7.7"/>
    </reaction>
</comment>
<dbReference type="EC" id="2.7.7.7" evidence="2"/>
<evidence type="ECO:0000256" key="8">
    <source>
        <dbReference type="ARBA" id="ARBA00023000"/>
    </source>
</evidence>
<evidence type="ECO:0000256" key="10">
    <source>
        <dbReference type="ARBA" id="ARBA00023125"/>
    </source>
</evidence>
<dbReference type="EMBL" id="MK500327">
    <property type="protein sequence ID" value="QBK85517.1"/>
    <property type="molecule type" value="Genomic_DNA"/>
</dbReference>
<dbReference type="InterPro" id="IPR006134">
    <property type="entry name" value="DNA-dir_DNA_pol_B_multi_dom"/>
</dbReference>
<dbReference type="SUPFAM" id="SSF56672">
    <property type="entry name" value="DNA/RNA polymerases"/>
    <property type="match status" value="2"/>
</dbReference>
<evidence type="ECO:0000256" key="6">
    <source>
        <dbReference type="ARBA" id="ARBA00022813"/>
    </source>
</evidence>
<accession>A0A481YRG8</accession>
<dbReference type="InterPro" id="IPR036844">
    <property type="entry name" value="Hint_dom_sf"/>
</dbReference>
<dbReference type="Gene3D" id="3.10.28.10">
    <property type="entry name" value="Homing endonucleases"/>
    <property type="match status" value="1"/>
</dbReference>
<keyword evidence="7" id="KW-0239">DNA-directed DNA polymerase</keyword>
<evidence type="ECO:0000256" key="9">
    <source>
        <dbReference type="ARBA" id="ARBA00023109"/>
    </source>
</evidence>
<evidence type="ECO:0000256" key="11">
    <source>
        <dbReference type="ARBA" id="ARBA00049244"/>
    </source>
</evidence>
<dbReference type="PROSITE" id="PS50818">
    <property type="entry name" value="INTEIN_C_TER"/>
    <property type="match status" value="1"/>
</dbReference>
<evidence type="ECO:0000256" key="5">
    <source>
        <dbReference type="ARBA" id="ARBA00022695"/>
    </source>
</evidence>
<gene>
    <name evidence="13" type="ORF">LCMAC101_01040</name>
</gene>
<reference evidence="13" key="1">
    <citation type="journal article" date="2019" name="MBio">
        <title>Virus Genomes from Deep Sea Sediments Expand the Ocean Megavirome and Support Independent Origins of Viral Gigantism.</title>
        <authorList>
            <person name="Backstrom D."/>
            <person name="Yutin N."/>
            <person name="Jorgensen S.L."/>
            <person name="Dharamshi J."/>
            <person name="Homa F."/>
            <person name="Zaremba-Niedwiedzka K."/>
            <person name="Spang A."/>
            <person name="Wolf Y.I."/>
            <person name="Koonin E.V."/>
            <person name="Ettema T.J."/>
        </authorList>
    </citation>
    <scope>NUCLEOTIDE SEQUENCE</scope>
</reference>
<dbReference type="Pfam" id="PF00136">
    <property type="entry name" value="DNA_pol_B"/>
    <property type="match status" value="3"/>
</dbReference>
<name>A0A481YRG8_9VIRU</name>
<dbReference type="InterPro" id="IPR027434">
    <property type="entry name" value="Homing_endonucl"/>
</dbReference>
<feature type="domain" description="DOD-type homing endonuclease" evidence="12">
    <location>
        <begin position="870"/>
        <end position="1024"/>
    </location>
</feature>
<dbReference type="SUPFAM" id="SSF53098">
    <property type="entry name" value="Ribonuclease H-like"/>
    <property type="match status" value="1"/>
</dbReference>
<organism evidence="13">
    <name type="scientific">Marseillevirus LCMAC101</name>
    <dbReference type="NCBI Taxonomy" id="2506602"/>
    <lineage>
        <taxon>Viruses</taxon>
        <taxon>Varidnaviria</taxon>
        <taxon>Bamfordvirae</taxon>
        <taxon>Nucleocytoviricota</taxon>
        <taxon>Megaviricetes</taxon>
        <taxon>Pimascovirales</taxon>
        <taxon>Pimascovirales incertae sedis</taxon>
        <taxon>Marseilleviridae</taxon>
    </lineage>
</organism>
<evidence type="ECO:0000256" key="7">
    <source>
        <dbReference type="ARBA" id="ARBA00022932"/>
    </source>
</evidence>
<proteinExistence type="inferred from homology"/>
<keyword evidence="4" id="KW-0808">Transferase</keyword>
<dbReference type="Gene3D" id="2.170.16.10">
    <property type="entry name" value="Hedgehog/Intein (Hint) domain"/>
    <property type="match status" value="1"/>
</dbReference>
<dbReference type="GO" id="GO:0006287">
    <property type="term" value="P:base-excision repair, gap-filling"/>
    <property type="evidence" value="ECO:0007669"/>
    <property type="project" value="TreeGrafter"/>
</dbReference>
<keyword evidence="5" id="KW-0548">Nucleotidyltransferase</keyword>